<sequence length="196" mass="22578">MMVAVFAALTLLSAVVVSADRQPAYTPTHRYRVPSYGQDRYGELQKQNEFGYDDSVYHEDMYGEPNVNREHTDAETGGGYEDTIAYSYEDYKKGYAEYAPRELDSHFCGGKYNGNYANPGLSYDADPRCTYISCSNDRTFLFNCADGSWNGQGYRHHQPHSKESYHYKYQRYGYDFCHVQDRHASQVCRRGSLGYD</sequence>
<evidence type="ECO:0000313" key="2">
    <source>
        <dbReference type="Proteomes" id="UP000749559"/>
    </source>
</evidence>
<comment type="caution">
    <text evidence="1">The sequence shown here is derived from an EMBL/GenBank/DDBJ whole genome shotgun (WGS) entry which is preliminary data.</text>
</comment>
<name>A0A8J1XQ86_OWEFU</name>
<accession>A0A8J1XQ86</accession>
<dbReference type="Proteomes" id="UP000749559">
    <property type="component" value="Unassembled WGS sequence"/>
</dbReference>
<evidence type="ECO:0000313" key="1">
    <source>
        <dbReference type="EMBL" id="CAH1790148.1"/>
    </source>
</evidence>
<reference evidence="1" key="1">
    <citation type="submission" date="2022-03" db="EMBL/GenBank/DDBJ databases">
        <authorList>
            <person name="Martin C."/>
        </authorList>
    </citation>
    <scope>NUCLEOTIDE SEQUENCE</scope>
</reference>
<dbReference type="AlphaFoldDB" id="A0A8J1XQ86"/>
<organism evidence="1 2">
    <name type="scientific">Owenia fusiformis</name>
    <name type="common">Polychaete worm</name>
    <dbReference type="NCBI Taxonomy" id="6347"/>
    <lineage>
        <taxon>Eukaryota</taxon>
        <taxon>Metazoa</taxon>
        <taxon>Spiralia</taxon>
        <taxon>Lophotrochozoa</taxon>
        <taxon>Annelida</taxon>
        <taxon>Polychaeta</taxon>
        <taxon>Sedentaria</taxon>
        <taxon>Canalipalpata</taxon>
        <taxon>Sabellida</taxon>
        <taxon>Oweniida</taxon>
        <taxon>Oweniidae</taxon>
        <taxon>Owenia</taxon>
    </lineage>
</organism>
<dbReference type="EMBL" id="CAIIXF020000007">
    <property type="protein sequence ID" value="CAH1790148.1"/>
    <property type="molecule type" value="Genomic_DNA"/>
</dbReference>
<protein>
    <submittedName>
        <fullName evidence="1">Uncharacterized protein</fullName>
    </submittedName>
</protein>
<keyword evidence="2" id="KW-1185">Reference proteome</keyword>
<gene>
    <name evidence="1" type="ORF">OFUS_LOCUS15396</name>
</gene>
<proteinExistence type="predicted"/>